<dbReference type="GO" id="GO:0032259">
    <property type="term" value="P:methylation"/>
    <property type="evidence" value="ECO:0007669"/>
    <property type="project" value="UniProtKB-KW"/>
</dbReference>
<dbReference type="Pfam" id="PF13489">
    <property type="entry name" value="Methyltransf_23"/>
    <property type="match status" value="1"/>
</dbReference>
<dbReference type="PANTHER" id="PTHR43591:SF110">
    <property type="entry name" value="RHODANESE DOMAIN-CONTAINING PROTEIN"/>
    <property type="match status" value="1"/>
</dbReference>
<reference evidence="1 2" key="1">
    <citation type="submission" date="2019-12" db="EMBL/GenBank/DDBJ databases">
        <title>Streptomyces sp. strain T44 isolated from rhizosphere soil of Broussonetia papyrifera.</title>
        <authorList>
            <person name="Mo P."/>
        </authorList>
    </citation>
    <scope>NUCLEOTIDE SEQUENCE [LARGE SCALE GENOMIC DNA]</scope>
    <source>
        <strain evidence="1 2">T44</strain>
    </source>
</reference>
<dbReference type="SUPFAM" id="SSF53335">
    <property type="entry name" value="S-adenosyl-L-methionine-dependent methyltransferases"/>
    <property type="match status" value="1"/>
</dbReference>
<dbReference type="GO" id="GO:0008168">
    <property type="term" value="F:methyltransferase activity"/>
    <property type="evidence" value="ECO:0007669"/>
    <property type="project" value="UniProtKB-KW"/>
</dbReference>
<dbReference type="PANTHER" id="PTHR43591">
    <property type="entry name" value="METHYLTRANSFERASE"/>
    <property type="match status" value="1"/>
</dbReference>
<name>A0A6I6NIY5_9ACTN</name>
<dbReference type="KEGG" id="sbro:GQF42_41910"/>
<dbReference type="InterPro" id="IPR029063">
    <property type="entry name" value="SAM-dependent_MTases_sf"/>
</dbReference>
<dbReference type="Proteomes" id="UP000436138">
    <property type="component" value="Chromosome"/>
</dbReference>
<sequence length="281" mass="29364">MTQEAGGRLPSGPAGPGLYGECLFRPQDEGEAARVDLGALVYDATTFARLQQLGVGPGMRCLDVGAGTGTVARQLLREAGVAEVVAVDRDIRFLAAEPVAGLTALEADASGPGFSPGLFDLVHARFLLMHLPSPARMVERLAALLVPGGVLVLSDAVDLTTEGAPRTPYTTAMRAMWRGLRETIGTDVSWVPSCPRLMVAAGLEAVAAEIHVPPLVPGSPMSRFWAGTWDRARAAMVGTGLVDEAGIDEAKQCLESPQFAGLSPGMLTAWGRRAVPPTTPS</sequence>
<dbReference type="EMBL" id="CP047020">
    <property type="protein sequence ID" value="QHA08935.1"/>
    <property type="molecule type" value="Genomic_DNA"/>
</dbReference>
<gene>
    <name evidence="1" type="ORF">GQF42_41910</name>
</gene>
<keyword evidence="1" id="KW-0808">Transferase</keyword>
<dbReference type="Gene3D" id="3.40.50.150">
    <property type="entry name" value="Vaccinia Virus protein VP39"/>
    <property type="match status" value="1"/>
</dbReference>
<keyword evidence="1" id="KW-0489">Methyltransferase</keyword>
<protein>
    <submittedName>
        <fullName evidence="1">Methyltransferase domain-containing protein</fullName>
    </submittedName>
</protein>
<evidence type="ECO:0000313" key="2">
    <source>
        <dbReference type="Proteomes" id="UP000436138"/>
    </source>
</evidence>
<accession>A0A6I6NIY5</accession>
<organism evidence="1 2">
    <name type="scientific">Streptomyces broussonetiae</name>
    <dbReference type="NCBI Taxonomy" id="2686304"/>
    <lineage>
        <taxon>Bacteria</taxon>
        <taxon>Bacillati</taxon>
        <taxon>Actinomycetota</taxon>
        <taxon>Actinomycetes</taxon>
        <taxon>Kitasatosporales</taxon>
        <taxon>Streptomycetaceae</taxon>
        <taxon>Streptomyces</taxon>
    </lineage>
</organism>
<dbReference type="RefSeq" id="WP_158928835.1">
    <property type="nucleotide sequence ID" value="NZ_CP047020.1"/>
</dbReference>
<dbReference type="AlphaFoldDB" id="A0A6I6NIY5"/>
<evidence type="ECO:0000313" key="1">
    <source>
        <dbReference type="EMBL" id="QHA08935.1"/>
    </source>
</evidence>
<dbReference type="CDD" id="cd02440">
    <property type="entry name" value="AdoMet_MTases"/>
    <property type="match status" value="1"/>
</dbReference>
<proteinExistence type="predicted"/>
<keyword evidence="2" id="KW-1185">Reference proteome</keyword>